<dbReference type="AlphaFoldDB" id="A0A8H4N2P7"/>
<reference evidence="1" key="1">
    <citation type="submission" date="2020-04" db="EMBL/GenBank/DDBJ databases">
        <title>Genome Assembly and Annotation of Botryosphaeria dothidea sdau 11-99, a Latent Pathogen of Apple Fruit Ring Rot in China.</title>
        <authorList>
            <person name="Yu C."/>
            <person name="Diao Y."/>
            <person name="Lu Q."/>
            <person name="Zhao J."/>
            <person name="Cui S."/>
            <person name="Peng C."/>
            <person name="He B."/>
            <person name="Liu H."/>
        </authorList>
    </citation>
    <scope>NUCLEOTIDE SEQUENCE [LARGE SCALE GENOMIC DNA]</scope>
    <source>
        <strain evidence="1">Sdau11-99</strain>
    </source>
</reference>
<keyword evidence="2" id="KW-1185">Reference proteome</keyword>
<name>A0A8H4N2P7_9PEZI</name>
<proteinExistence type="predicted"/>
<accession>A0A8H4N2P7</accession>
<organism evidence="1 2">
    <name type="scientific">Botryosphaeria dothidea</name>
    <dbReference type="NCBI Taxonomy" id="55169"/>
    <lineage>
        <taxon>Eukaryota</taxon>
        <taxon>Fungi</taxon>
        <taxon>Dikarya</taxon>
        <taxon>Ascomycota</taxon>
        <taxon>Pezizomycotina</taxon>
        <taxon>Dothideomycetes</taxon>
        <taxon>Dothideomycetes incertae sedis</taxon>
        <taxon>Botryosphaeriales</taxon>
        <taxon>Botryosphaeriaceae</taxon>
        <taxon>Botryosphaeria</taxon>
    </lineage>
</organism>
<sequence length="179" mass="19959">MSIYFIPNADRGLSNYAGRNVRFGFPLPARERRMQSLLDVAHHFAHSAGATAKGYRILVDPVQRPDSAAVAWRAELISVDRDAWGQEFLLRIILSTGECAGADEAVEELDAVFRTEEEKMLERGTWDPSWGLPGRLSRRIVKMELEMEVDLMFWLTHHGMVEEGAAVAQGGAGEDTEEG</sequence>
<gene>
    <name evidence="1" type="ORF">GTA08_BOTSDO08205</name>
</gene>
<dbReference type="Proteomes" id="UP000572817">
    <property type="component" value="Unassembled WGS sequence"/>
</dbReference>
<dbReference type="EMBL" id="WWBZ02000051">
    <property type="protein sequence ID" value="KAF4303821.1"/>
    <property type="molecule type" value="Genomic_DNA"/>
</dbReference>
<comment type="caution">
    <text evidence="1">The sequence shown here is derived from an EMBL/GenBank/DDBJ whole genome shotgun (WGS) entry which is preliminary data.</text>
</comment>
<evidence type="ECO:0000313" key="1">
    <source>
        <dbReference type="EMBL" id="KAF4303821.1"/>
    </source>
</evidence>
<protein>
    <submittedName>
        <fullName evidence="1">Uncharacterized protein</fullName>
    </submittedName>
</protein>
<evidence type="ECO:0000313" key="2">
    <source>
        <dbReference type="Proteomes" id="UP000572817"/>
    </source>
</evidence>